<name>A0A292PP08_9PEZI</name>
<dbReference type="GO" id="GO:0005096">
    <property type="term" value="F:GTPase activator activity"/>
    <property type="evidence" value="ECO:0007669"/>
    <property type="project" value="UniProtKB-KW"/>
</dbReference>
<feature type="region of interest" description="Disordered" evidence="6">
    <location>
        <begin position="197"/>
        <end position="296"/>
    </location>
</feature>
<dbReference type="EMBL" id="LN891133">
    <property type="protein sequence ID" value="CUS08425.1"/>
    <property type="molecule type" value="Genomic_DNA"/>
</dbReference>
<dbReference type="InterPro" id="IPR038508">
    <property type="entry name" value="ArfGAP_dom_sf"/>
</dbReference>
<feature type="domain" description="Arf-GAP" evidence="7">
    <location>
        <begin position="56"/>
        <end position="166"/>
    </location>
</feature>
<accession>A0A292PP08</accession>
<dbReference type="SMART" id="SM00105">
    <property type="entry name" value="ArfGap"/>
    <property type="match status" value="1"/>
</dbReference>
<dbReference type="Proteomes" id="UP001412239">
    <property type="component" value="Unassembled WGS sequence"/>
</dbReference>
<evidence type="ECO:0000256" key="6">
    <source>
        <dbReference type="SAM" id="MobiDB-lite"/>
    </source>
</evidence>
<reference evidence="8" key="1">
    <citation type="submission" date="2015-10" db="EMBL/GenBank/DDBJ databases">
        <authorList>
            <person name="Regsiter A."/>
            <person name="william w."/>
        </authorList>
    </citation>
    <scope>NUCLEOTIDE SEQUENCE</scope>
    <source>
        <strain evidence="8">Montdore</strain>
    </source>
</reference>
<dbReference type="AlphaFoldDB" id="A0A292PP08"/>
<dbReference type="CDD" id="cd08831">
    <property type="entry name" value="ArfGap_ArfGap2_3_like"/>
    <property type="match status" value="1"/>
</dbReference>
<dbReference type="Pfam" id="PF01412">
    <property type="entry name" value="ArfGap"/>
    <property type="match status" value="1"/>
</dbReference>
<feature type="region of interest" description="Disordered" evidence="6">
    <location>
        <begin position="373"/>
        <end position="397"/>
    </location>
</feature>
<evidence type="ECO:0000256" key="3">
    <source>
        <dbReference type="ARBA" id="ARBA00022771"/>
    </source>
</evidence>
<keyword evidence="3 5" id="KW-0863">Zinc-finger</keyword>
<keyword evidence="2" id="KW-0479">Metal-binding</keyword>
<dbReference type="SUPFAM" id="SSF57863">
    <property type="entry name" value="ArfGap/RecO-like zinc finger"/>
    <property type="match status" value="1"/>
</dbReference>
<dbReference type="InterPro" id="IPR001164">
    <property type="entry name" value="ArfGAP_dom"/>
</dbReference>
<evidence type="ECO:0000313" key="8">
    <source>
        <dbReference type="EMBL" id="CUS08425.1"/>
    </source>
</evidence>
<protein>
    <recommendedName>
        <fullName evidence="7">Arf-GAP domain-containing protein</fullName>
    </recommendedName>
</protein>
<dbReference type="GO" id="GO:0000139">
    <property type="term" value="C:Golgi membrane"/>
    <property type="evidence" value="ECO:0007669"/>
    <property type="project" value="GOC"/>
</dbReference>
<dbReference type="GO" id="GO:0048205">
    <property type="term" value="P:COPI coating of Golgi vesicle"/>
    <property type="evidence" value="ECO:0007669"/>
    <property type="project" value="TreeGrafter"/>
</dbReference>
<evidence type="ECO:0000256" key="4">
    <source>
        <dbReference type="ARBA" id="ARBA00022833"/>
    </source>
</evidence>
<evidence type="ECO:0000259" key="7">
    <source>
        <dbReference type="PROSITE" id="PS50115"/>
    </source>
</evidence>
<feature type="region of interest" description="Disordered" evidence="6">
    <location>
        <begin position="314"/>
        <end position="357"/>
    </location>
</feature>
<dbReference type="PANTHER" id="PTHR45686:SF4">
    <property type="entry name" value="ADP-RIBOSYLATION FACTOR GTPASE ACTIVATING PROTEIN 3, ISOFORM H"/>
    <property type="match status" value="1"/>
</dbReference>
<feature type="compositionally biased region" description="Low complexity" evidence="6">
    <location>
        <begin position="373"/>
        <end position="393"/>
    </location>
</feature>
<dbReference type="FunFam" id="1.10.220.150:FF:000013">
    <property type="entry name" value="Putative Arf GTPase-activating protein"/>
    <property type="match status" value="1"/>
</dbReference>
<sequence length="510" mass="54411">MGEARSRRSPQQSFLSSYLPSPAFLSPPLSLLSWFDYTPASTSTITMSLASKTEGQKIFEKLKSNRANKVCFDCGSKNPTWSSVPFGIYLCLDCSAHHRNLGVHISFVRSTVLDQWQWDQLRLMKVGGNESATKYFQSHGGSAALASKDPKAKYESSTAAKYKEELKKRAAADAQLYPGEVVVEGGEEAAAAPVEAEEDFFSSWDKPSIKRPTPPPSRTATPPVIGRTGTPSNGSGISRAKSPLASPPPEAAPAASRTTTSSALRTKAGAASVSGARRAGVLGAKKGQKLGAKKATGGDVIDFDEAEKKAKEEAERVAKLGYDPEMEQPSKKETTGKIVSPTPTSPVHARKSSDAERLGLSMNRLGFGQVAGAAAASGPAKKMGGFGSVGSSSRVEEDDQKYAREKFGTQKAISSDEFFGRNTYDPQAVSEARTRLQGFEGATAISSNQYFGRDEEEHDADTAGYSEIEITARDFARRFTGTAGEDLENAAQALGQAAAKASEIVGRYMR</sequence>
<dbReference type="Gene3D" id="1.10.220.150">
    <property type="entry name" value="Arf GTPase activating protein"/>
    <property type="match status" value="1"/>
</dbReference>
<dbReference type="PANTHER" id="PTHR45686">
    <property type="entry name" value="ADP-RIBOSYLATION FACTOR GTPASE ACTIVATING PROTEIN 3, ISOFORM H-RELATED"/>
    <property type="match status" value="1"/>
</dbReference>
<dbReference type="PRINTS" id="PR00405">
    <property type="entry name" value="REVINTRACTNG"/>
</dbReference>
<evidence type="ECO:0000256" key="2">
    <source>
        <dbReference type="ARBA" id="ARBA00022723"/>
    </source>
</evidence>
<evidence type="ECO:0000256" key="1">
    <source>
        <dbReference type="ARBA" id="ARBA00022468"/>
    </source>
</evidence>
<keyword evidence="4" id="KW-0862">Zinc</keyword>
<gene>
    <name evidence="8" type="ORF">GSTUAT00007501001</name>
</gene>
<keyword evidence="9" id="KW-1185">Reference proteome</keyword>
<dbReference type="InterPro" id="IPR037278">
    <property type="entry name" value="ARFGAP/RecO"/>
</dbReference>
<feature type="compositionally biased region" description="Low complexity" evidence="6">
    <location>
        <begin position="252"/>
        <end position="285"/>
    </location>
</feature>
<evidence type="ECO:0000313" key="9">
    <source>
        <dbReference type="Proteomes" id="UP001412239"/>
    </source>
</evidence>
<proteinExistence type="predicted"/>
<evidence type="ECO:0000256" key="5">
    <source>
        <dbReference type="PROSITE-ProRule" id="PRU00288"/>
    </source>
</evidence>
<dbReference type="PROSITE" id="PS50115">
    <property type="entry name" value="ARFGAP"/>
    <property type="match status" value="1"/>
</dbReference>
<keyword evidence="1" id="KW-0343">GTPase activation</keyword>
<organism evidence="8 9">
    <name type="scientific">Tuber aestivum</name>
    <name type="common">summer truffle</name>
    <dbReference type="NCBI Taxonomy" id="59557"/>
    <lineage>
        <taxon>Eukaryota</taxon>
        <taxon>Fungi</taxon>
        <taxon>Dikarya</taxon>
        <taxon>Ascomycota</taxon>
        <taxon>Pezizomycotina</taxon>
        <taxon>Pezizomycetes</taxon>
        <taxon>Pezizales</taxon>
        <taxon>Tuberaceae</taxon>
        <taxon>Tuber</taxon>
    </lineage>
</organism>
<dbReference type="GO" id="GO:0008270">
    <property type="term" value="F:zinc ion binding"/>
    <property type="evidence" value="ECO:0007669"/>
    <property type="project" value="UniProtKB-KW"/>
</dbReference>